<keyword evidence="8" id="KW-1185">Reference proteome</keyword>
<feature type="transmembrane region" description="Helical" evidence="5">
    <location>
        <begin position="38"/>
        <end position="57"/>
    </location>
</feature>
<dbReference type="Gene3D" id="1.20.1070.10">
    <property type="entry name" value="Rhodopsin 7-helix transmembrane proteins"/>
    <property type="match status" value="1"/>
</dbReference>
<feature type="transmembrane region" description="Helical" evidence="5">
    <location>
        <begin position="201"/>
        <end position="220"/>
    </location>
</feature>
<dbReference type="AlphaFoldDB" id="A0ABD2LR34"/>
<evidence type="ECO:0000313" key="8">
    <source>
        <dbReference type="Proteomes" id="UP001620626"/>
    </source>
</evidence>
<organism evidence="7 8">
    <name type="scientific">Heterodera trifolii</name>
    <dbReference type="NCBI Taxonomy" id="157864"/>
    <lineage>
        <taxon>Eukaryota</taxon>
        <taxon>Metazoa</taxon>
        <taxon>Ecdysozoa</taxon>
        <taxon>Nematoda</taxon>
        <taxon>Chromadorea</taxon>
        <taxon>Rhabditida</taxon>
        <taxon>Tylenchina</taxon>
        <taxon>Tylenchomorpha</taxon>
        <taxon>Tylenchoidea</taxon>
        <taxon>Heteroderidae</taxon>
        <taxon>Heteroderinae</taxon>
        <taxon>Heterodera</taxon>
    </lineage>
</organism>
<sequence length="251" mass="28262">MPENLLNDELLSADFLANYFNQSVNASIKVPLLVTNGIISFFCFVGIFLNASLVYVTTKTTKLHTHCPLLLAFHSLTVIPVLVGISFKFLLLLSGFDFVPLLRCYHFLLVGLICAGLCTAAQLAIGYDRLLSVLVPTWYKQMNGSKRSLLCIMITLCFVRTGYLNANYFFAVSLRPKKLVMCCFDDIAQPEISAFIYREGLAIFVAEFVCYALIWLVILCQKSHGRRTTKKLVKPLTSIMCITFFCYIQAK</sequence>
<evidence type="ECO:0000313" key="7">
    <source>
        <dbReference type="EMBL" id="KAL3117693.1"/>
    </source>
</evidence>
<name>A0ABD2LR34_9BILA</name>
<comment type="subcellular location">
    <subcellularLocation>
        <location evidence="1">Membrane</location>
    </subcellularLocation>
</comment>
<keyword evidence="2 5" id="KW-0812">Transmembrane</keyword>
<comment type="caution">
    <text evidence="7">The sequence shown here is derived from an EMBL/GenBank/DDBJ whole genome shotgun (WGS) entry which is preliminary data.</text>
</comment>
<reference evidence="7 8" key="1">
    <citation type="submission" date="2024-10" db="EMBL/GenBank/DDBJ databases">
        <authorList>
            <person name="Kim D."/>
        </authorList>
    </citation>
    <scope>NUCLEOTIDE SEQUENCE [LARGE SCALE GENOMIC DNA]</scope>
    <source>
        <strain evidence="7">BH-2024</strain>
    </source>
</reference>
<dbReference type="PANTHER" id="PTHR23360">
    <property type="entry name" value="G-PROTEIN COUPLED RECEPTORS FAMILY 1 PROFILE DOMAIN-CONTAINING PROTEIN-RELATED"/>
    <property type="match status" value="1"/>
</dbReference>
<feature type="transmembrane region" description="Helical" evidence="5">
    <location>
        <begin position="69"/>
        <end position="93"/>
    </location>
</feature>
<dbReference type="GO" id="GO:0016020">
    <property type="term" value="C:membrane"/>
    <property type="evidence" value="ECO:0007669"/>
    <property type="project" value="UniProtKB-SubCell"/>
</dbReference>
<feature type="domain" description="G-protein coupled receptors family 1 profile" evidence="6">
    <location>
        <begin position="49"/>
        <end position="251"/>
    </location>
</feature>
<dbReference type="PROSITE" id="PS50262">
    <property type="entry name" value="G_PROTEIN_RECEP_F1_2"/>
    <property type="match status" value="1"/>
</dbReference>
<dbReference type="Proteomes" id="UP001620626">
    <property type="component" value="Unassembled WGS sequence"/>
</dbReference>
<dbReference type="InterPro" id="IPR019424">
    <property type="entry name" value="7TM_GPCR_Srsx"/>
</dbReference>
<protein>
    <recommendedName>
        <fullName evidence="6">G-protein coupled receptors family 1 profile domain-containing protein</fullName>
    </recommendedName>
</protein>
<evidence type="ECO:0000256" key="2">
    <source>
        <dbReference type="ARBA" id="ARBA00022692"/>
    </source>
</evidence>
<evidence type="ECO:0000256" key="1">
    <source>
        <dbReference type="ARBA" id="ARBA00004370"/>
    </source>
</evidence>
<feature type="transmembrane region" description="Helical" evidence="5">
    <location>
        <begin position="148"/>
        <end position="171"/>
    </location>
</feature>
<dbReference type="EMBL" id="JBICBT010000311">
    <property type="protein sequence ID" value="KAL3117693.1"/>
    <property type="molecule type" value="Genomic_DNA"/>
</dbReference>
<dbReference type="InterPro" id="IPR017452">
    <property type="entry name" value="GPCR_Rhodpsn_7TM"/>
</dbReference>
<dbReference type="SUPFAM" id="SSF81321">
    <property type="entry name" value="Family A G protein-coupled receptor-like"/>
    <property type="match status" value="1"/>
</dbReference>
<evidence type="ECO:0000259" key="6">
    <source>
        <dbReference type="PROSITE" id="PS50262"/>
    </source>
</evidence>
<dbReference type="PANTHER" id="PTHR23360:SF5">
    <property type="entry name" value="G-PROTEIN COUPLED RECEPTORS FAMILY 1 PROFILE DOMAIN-CONTAINING PROTEIN"/>
    <property type="match status" value="1"/>
</dbReference>
<keyword evidence="4 5" id="KW-0472">Membrane</keyword>
<proteinExistence type="predicted"/>
<dbReference type="InterPro" id="IPR047130">
    <property type="entry name" value="7TM_GPCR_Srsx_nematod"/>
</dbReference>
<evidence type="ECO:0000256" key="5">
    <source>
        <dbReference type="SAM" id="Phobius"/>
    </source>
</evidence>
<feature type="transmembrane region" description="Helical" evidence="5">
    <location>
        <begin position="232"/>
        <end position="250"/>
    </location>
</feature>
<dbReference type="Pfam" id="PF10320">
    <property type="entry name" value="7TM_GPCR_Srsx"/>
    <property type="match status" value="1"/>
</dbReference>
<feature type="transmembrane region" description="Helical" evidence="5">
    <location>
        <begin position="105"/>
        <end position="127"/>
    </location>
</feature>
<evidence type="ECO:0000256" key="3">
    <source>
        <dbReference type="ARBA" id="ARBA00022989"/>
    </source>
</evidence>
<accession>A0ABD2LR34</accession>
<gene>
    <name evidence="7" type="ORF">niasHT_010251</name>
</gene>
<evidence type="ECO:0000256" key="4">
    <source>
        <dbReference type="ARBA" id="ARBA00023136"/>
    </source>
</evidence>
<keyword evidence="3 5" id="KW-1133">Transmembrane helix</keyword>